<name>A0AAW1XXB8_RUBAR</name>
<comment type="caution">
    <text evidence="1">The sequence shown here is derived from an EMBL/GenBank/DDBJ whole genome shotgun (WGS) entry which is preliminary data.</text>
</comment>
<keyword evidence="2" id="KW-1185">Reference proteome</keyword>
<evidence type="ECO:0000313" key="1">
    <source>
        <dbReference type="EMBL" id="KAK9940560.1"/>
    </source>
</evidence>
<sequence length="288" mass="31679">MDTLQRFSVPNSLEGFKFGHGSGSVYPNPDLVNGFKANRESTNPVLIPSKSDLSSDSIYEGSEGDGLDFNDCNNPALKYISDILLEEDLEGKPCMMQDCLALQAAEKSFYDVLIQKDPLPNSDDDSLQSFQNSNGSFAFEKDWVWDPGFSPVQSSHFESLSSTLLVSDSLSEMQSLGNFGGLGDASMFLPNPKLENFDLERFRLMPQGANSLITNLPPESEADGYNSTNGSKKRRIIKGRIVISLKKGEATSSQLLLATTLSQKKCLIRFCLVLVKIMSLSFVLIMNL</sequence>
<accession>A0AAW1XXB8</accession>
<gene>
    <name evidence="1" type="ORF">M0R45_017215</name>
</gene>
<proteinExistence type="predicted"/>
<dbReference type="EMBL" id="JBEDUW010000003">
    <property type="protein sequence ID" value="KAK9940560.1"/>
    <property type="molecule type" value="Genomic_DNA"/>
</dbReference>
<protein>
    <submittedName>
        <fullName evidence="1">Uncharacterized protein</fullName>
    </submittedName>
</protein>
<dbReference type="AlphaFoldDB" id="A0AAW1XXB8"/>
<organism evidence="1 2">
    <name type="scientific">Rubus argutus</name>
    <name type="common">Southern blackberry</name>
    <dbReference type="NCBI Taxonomy" id="59490"/>
    <lineage>
        <taxon>Eukaryota</taxon>
        <taxon>Viridiplantae</taxon>
        <taxon>Streptophyta</taxon>
        <taxon>Embryophyta</taxon>
        <taxon>Tracheophyta</taxon>
        <taxon>Spermatophyta</taxon>
        <taxon>Magnoliopsida</taxon>
        <taxon>eudicotyledons</taxon>
        <taxon>Gunneridae</taxon>
        <taxon>Pentapetalae</taxon>
        <taxon>rosids</taxon>
        <taxon>fabids</taxon>
        <taxon>Rosales</taxon>
        <taxon>Rosaceae</taxon>
        <taxon>Rosoideae</taxon>
        <taxon>Rosoideae incertae sedis</taxon>
        <taxon>Rubus</taxon>
    </lineage>
</organism>
<reference evidence="1 2" key="1">
    <citation type="journal article" date="2023" name="G3 (Bethesda)">
        <title>A chromosome-length genome assembly and annotation of blackberry (Rubus argutus, cv. 'Hillquist').</title>
        <authorList>
            <person name="Bruna T."/>
            <person name="Aryal R."/>
            <person name="Dudchenko O."/>
            <person name="Sargent D.J."/>
            <person name="Mead D."/>
            <person name="Buti M."/>
            <person name="Cavallini A."/>
            <person name="Hytonen T."/>
            <person name="Andres J."/>
            <person name="Pham M."/>
            <person name="Weisz D."/>
            <person name="Mascagni F."/>
            <person name="Usai G."/>
            <person name="Natali L."/>
            <person name="Bassil N."/>
            <person name="Fernandez G.E."/>
            <person name="Lomsadze A."/>
            <person name="Armour M."/>
            <person name="Olukolu B."/>
            <person name="Poorten T."/>
            <person name="Britton C."/>
            <person name="Davik J."/>
            <person name="Ashrafi H."/>
            <person name="Aiden E.L."/>
            <person name="Borodovsky M."/>
            <person name="Worthington M."/>
        </authorList>
    </citation>
    <scope>NUCLEOTIDE SEQUENCE [LARGE SCALE GENOMIC DNA]</scope>
    <source>
        <strain evidence="1">PI 553951</strain>
    </source>
</reference>
<evidence type="ECO:0000313" key="2">
    <source>
        <dbReference type="Proteomes" id="UP001457282"/>
    </source>
</evidence>
<dbReference type="Proteomes" id="UP001457282">
    <property type="component" value="Unassembled WGS sequence"/>
</dbReference>